<gene>
    <name evidence="2" type="ORF">QE152_g39792</name>
</gene>
<evidence type="ECO:0000313" key="2">
    <source>
        <dbReference type="EMBL" id="KAK9679697.1"/>
    </source>
</evidence>
<dbReference type="EMBL" id="JASPKY010000989">
    <property type="protein sequence ID" value="KAK9679697.1"/>
    <property type="molecule type" value="Genomic_DNA"/>
</dbReference>
<feature type="compositionally biased region" description="Acidic residues" evidence="1">
    <location>
        <begin position="93"/>
        <end position="102"/>
    </location>
</feature>
<sequence length="102" mass="12265">MNCYKLIPCSSSENKTEHRAHISSNVHQVEWPKYPETRLSIEHISALMFIKLNGPNIRTWKPEYYVRIWLRRHRTADDTRTRRGKRKHQPGKEEEDAFADYL</sequence>
<keyword evidence="3" id="KW-1185">Reference proteome</keyword>
<name>A0AAW1HTD2_POPJA</name>
<dbReference type="AlphaFoldDB" id="A0AAW1HTD2"/>
<reference evidence="2 3" key="1">
    <citation type="journal article" date="2024" name="BMC Genomics">
        <title>De novo assembly and annotation of Popillia japonica's genome with initial clues to its potential as an invasive pest.</title>
        <authorList>
            <person name="Cucini C."/>
            <person name="Boschi S."/>
            <person name="Funari R."/>
            <person name="Cardaioli E."/>
            <person name="Iannotti N."/>
            <person name="Marturano G."/>
            <person name="Paoli F."/>
            <person name="Bruttini M."/>
            <person name="Carapelli A."/>
            <person name="Frati F."/>
            <person name="Nardi F."/>
        </authorList>
    </citation>
    <scope>NUCLEOTIDE SEQUENCE [LARGE SCALE GENOMIC DNA]</scope>
    <source>
        <strain evidence="2">DMR45628</strain>
    </source>
</reference>
<dbReference type="Proteomes" id="UP001458880">
    <property type="component" value="Unassembled WGS sequence"/>
</dbReference>
<organism evidence="2 3">
    <name type="scientific">Popillia japonica</name>
    <name type="common">Japanese beetle</name>
    <dbReference type="NCBI Taxonomy" id="7064"/>
    <lineage>
        <taxon>Eukaryota</taxon>
        <taxon>Metazoa</taxon>
        <taxon>Ecdysozoa</taxon>
        <taxon>Arthropoda</taxon>
        <taxon>Hexapoda</taxon>
        <taxon>Insecta</taxon>
        <taxon>Pterygota</taxon>
        <taxon>Neoptera</taxon>
        <taxon>Endopterygota</taxon>
        <taxon>Coleoptera</taxon>
        <taxon>Polyphaga</taxon>
        <taxon>Scarabaeiformia</taxon>
        <taxon>Scarabaeidae</taxon>
        <taxon>Rutelinae</taxon>
        <taxon>Popillia</taxon>
    </lineage>
</organism>
<accession>A0AAW1HTD2</accession>
<evidence type="ECO:0000256" key="1">
    <source>
        <dbReference type="SAM" id="MobiDB-lite"/>
    </source>
</evidence>
<proteinExistence type="predicted"/>
<feature type="region of interest" description="Disordered" evidence="1">
    <location>
        <begin position="77"/>
        <end position="102"/>
    </location>
</feature>
<evidence type="ECO:0000313" key="3">
    <source>
        <dbReference type="Proteomes" id="UP001458880"/>
    </source>
</evidence>
<protein>
    <submittedName>
        <fullName evidence="2">Uncharacterized protein</fullName>
    </submittedName>
</protein>
<comment type="caution">
    <text evidence="2">The sequence shown here is derived from an EMBL/GenBank/DDBJ whole genome shotgun (WGS) entry which is preliminary data.</text>
</comment>